<dbReference type="SUPFAM" id="SSF88659">
    <property type="entry name" value="Sigma3 and sigma4 domains of RNA polymerase sigma factors"/>
    <property type="match status" value="1"/>
</dbReference>
<dbReference type="InterPro" id="IPR013324">
    <property type="entry name" value="RNA_pol_sigma_r3/r4-like"/>
</dbReference>
<dbReference type="Proteomes" id="UP000248066">
    <property type="component" value="Unassembled WGS sequence"/>
</dbReference>
<organism evidence="8 9">
    <name type="scientific">Alteribacter lacisalsi</name>
    <dbReference type="NCBI Taxonomy" id="2045244"/>
    <lineage>
        <taxon>Bacteria</taxon>
        <taxon>Bacillati</taxon>
        <taxon>Bacillota</taxon>
        <taxon>Bacilli</taxon>
        <taxon>Bacillales</taxon>
        <taxon>Bacillaceae</taxon>
        <taxon>Alteribacter</taxon>
    </lineage>
</organism>
<evidence type="ECO:0000313" key="8">
    <source>
        <dbReference type="EMBL" id="PYZ96976.1"/>
    </source>
</evidence>
<name>A0A2W0H8B5_9BACI</name>
<sequence length="152" mass="17616">MDITAIYGTLENELSRFAGSIARHSQEADDLVQQALEKALAHPELAALPVHKQRAWFFRVMKNQLIDDRRREKRVTGWEDELDFPVPEQALSPVEVNEMLRALSDEERDIVFKRYWVGLTSQEIGAQLELPPATVRYKLSKAVKKLRKKMEE</sequence>
<dbReference type="RefSeq" id="WP_110520917.1">
    <property type="nucleotide sequence ID" value="NZ_PDOF01000002.1"/>
</dbReference>
<feature type="domain" description="RNA polymerase sigma factor 70 region 4 type 2" evidence="7">
    <location>
        <begin position="96"/>
        <end position="146"/>
    </location>
</feature>
<keyword evidence="5" id="KW-0804">Transcription</keyword>
<dbReference type="OrthoDB" id="9784984at2"/>
<dbReference type="Gene3D" id="1.10.1740.10">
    <property type="match status" value="1"/>
</dbReference>
<dbReference type="GO" id="GO:0003677">
    <property type="term" value="F:DNA binding"/>
    <property type="evidence" value="ECO:0007669"/>
    <property type="project" value="UniProtKB-KW"/>
</dbReference>
<keyword evidence="2" id="KW-0805">Transcription regulation</keyword>
<evidence type="ECO:0000256" key="4">
    <source>
        <dbReference type="ARBA" id="ARBA00023125"/>
    </source>
</evidence>
<evidence type="ECO:0000313" key="9">
    <source>
        <dbReference type="Proteomes" id="UP000248066"/>
    </source>
</evidence>
<feature type="domain" description="RNA polymerase sigma-70 region 2" evidence="6">
    <location>
        <begin position="7"/>
        <end position="74"/>
    </location>
</feature>
<dbReference type="GO" id="GO:0006352">
    <property type="term" value="P:DNA-templated transcription initiation"/>
    <property type="evidence" value="ECO:0007669"/>
    <property type="project" value="InterPro"/>
</dbReference>
<accession>A0A2W0H8B5</accession>
<keyword evidence="3" id="KW-0731">Sigma factor</keyword>
<dbReference type="InterPro" id="IPR036388">
    <property type="entry name" value="WH-like_DNA-bd_sf"/>
</dbReference>
<evidence type="ECO:0000256" key="3">
    <source>
        <dbReference type="ARBA" id="ARBA00023082"/>
    </source>
</evidence>
<evidence type="ECO:0000259" key="7">
    <source>
        <dbReference type="Pfam" id="PF08281"/>
    </source>
</evidence>
<dbReference type="SUPFAM" id="SSF88946">
    <property type="entry name" value="Sigma2 domain of RNA polymerase sigma factors"/>
    <property type="match status" value="1"/>
</dbReference>
<dbReference type="CDD" id="cd06171">
    <property type="entry name" value="Sigma70_r4"/>
    <property type="match status" value="1"/>
</dbReference>
<dbReference type="GO" id="GO:0016987">
    <property type="term" value="F:sigma factor activity"/>
    <property type="evidence" value="ECO:0007669"/>
    <property type="project" value="UniProtKB-KW"/>
</dbReference>
<evidence type="ECO:0000259" key="6">
    <source>
        <dbReference type="Pfam" id="PF04542"/>
    </source>
</evidence>
<evidence type="ECO:0000256" key="1">
    <source>
        <dbReference type="ARBA" id="ARBA00010641"/>
    </source>
</evidence>
<reference evidence="8 9" key="1">
    <citation type="submission" date="2017-10" db="EMBL/GenBank/DDBJ databases">
        <title>Bacillus sp. nov., a halophilic bacterium isolated from a Yangshapao Lake.</title>
        <authorList>
            <person name="Wang H."/>
        </authorList>
    </citation>
    <scope>NUCLEOTIDE SEQUENCE [LARGE SCALE GENOMIC DNA]</scope>
    <source>
        <strain evidence="8 9">YSP-3</strain>
    </source>
</reference>
<dbReference type="InterPro" id="IPR013249">
    <property type="entry name" value="RNA_pol_sigma70_r4_t2"/>
</dbReference>
<keyword evidence="4" id="KW-0238">DNA-binding</keyword>
<dbReference type="InterPro" id="IPR013325">
    <property type="entry name" value="RNA_pol_sigma_r2"/>
</dbReference>
<evidence type="ECO:0000256" key="2">
    <source>
        <dbReference type="ARBA" id="ARBA00023015"/>
    </source>
</evidence>
<dbReference type="AlphaFoldDB" id="A0A2W0H8B5"/>
<proteinExistence type="inferred from homology"/>
<dbReference type="NCBIfam" id="TIGR02937">
    <property type="entry name" value="sigma70-ECF"/>
    <property type="match status" value="1"/>
</dbReference>
<comment type="similarity">
    <text evidence="1">Belongs to the sigma-70 factor family. ECF subfamily.</text>
</comment>
<dbReference type="InterPro" id="IPR007627">
    <property type="entry name" value="RNA_pol_sigma70_r2"/>
</dbReference>
<dbReference type="Gene3D" id="1.10.10.10">
    <property type="entry name" value="Winged helix-like DNA-binding domain superfamily/Winged helix DNA-binding domain"/>
    <property type="match status" value="1"/>
</dbReference>
<evidence type="ECO:0000256" key="5">
    <source>
        <dbReference type="ARBA" id="ARBA00023163"/>
    </source>
</evidence>
<dbReference type="Pfam" id="PF08281">
    <property type="entry name" value="Sigma70_r4_2"/>
    <property type="match status" value="1"/>
</dbReference>
<dbReference type="EMBL" id="PDOF01000002">
    <property type="protein sequence ID" value="PYZ96976.1"/>
    <property type="molecule type" value="Genomic_DNA"/>
</dbReference>
<keyword evidence="9" id="KW-1185">Reference proteome</keyword>
<dbReference type="Pfam" id="PF04542">
    <property type="entry name" value="Sigma70_r2"/>
    <property type="match status" value="1"/>
</dbReference>
<dbReference type="InterPro" id="IPR039425">
    <property type="entry name" value="RNA_pol_sigma-70-like"/>
</dbReference>
<dbReference type="PANTHER" id="PTHR43133">
    <property type="entry name" value="RNA POLYMERASE ECF-TYPE SIGMA FACTO"/>
    <property type="match status" value="1"/>
</dbReference>
<gene>
    <name evidence="8" type="ORF">CR205_14990</name>
</gene>
<dbReference type="InterPro" id="IPR014284">
    <property type="entry name" value="RNA_pol_sigma-70_dom"/>
</dbReference>
<dbReference type="PANTHER" id="PTHR43133:SF8">
    <property type="entry name" value="RNA POLYMERASE SIGMA FACTOR HI_1459-RELATED"/>
    <property type="match status" value="1"/>
</dbReference>
<comment type="caution">
    <text evidence="8">The sequence shown here is derived from an EMBL/GenBank/DDBJ whole genome shotgun (WGS) entry which is preliminary data.</text>
</comment>
<protein>
    <submittedName>
        <fullName evidence="8">RNA polymerase</fullName>
    </submittedName>
</protein>